<organism evidence="1 2">
    <name type="scientific">Nitratireductor thuwali</name>
    <dbReference type="NCBI Taxonomy" id="2267699"/>
    <lineage>
        <taxon>Bacteria</taxon>
        <taxon>Pseudomonadati</taxon>
        <taxon>Pseudomonadota</taxon>
        <taxon>Alphaproteobacteria</taxon>
        <taxon>Hyphomicrobiales</taxon>
        <taxon>Phyllobacteriaceae</taxon>
        <taxon>Nitratireductor</taxon>
    </lineage>
</organism>
<evidence type="ECO:0000313" key="2">
    <source>
        <dbReference type="Proteomes" id="UP001342418"/>
    </source>
</evidence>
<name>A0ABY5MPR8_9HYPH</name>
<reference evidence="1 2" key="1">
    <citation type="submission" date="2018-07" db="EMBL/GenBank/DDBJ databases">
        <title>Genome sequence of Nitratireductor thuwali#1536.</title>
        <authorList>
            <person name="Michoud G."/>
            <person name="Merlino G."/>
            <person name="Sefrji F.O."/>
            <person name="Daffonchio D."/>
        </authorList>
    </citation>
    <scope>NUCLEOTIDE SEQUENCE [LARGE SCALE GENOMIC DNA]</scope>
    <source>
        <strain evidence="2">Nit1536</strain>
    </source>
</reference>
<gene>
    <name evidence="1" type="ORF">NTH_03580</name>
</gene>
<dbReference type="EMBL" id="CP030941">
    <property type="protein sequence ID" value="UUP19090.1"/>
    <property type="molecule type" value="Genomic_DNA"/>
</dbReference>
<keyword evidence="2" id="KW-1185">Reference proteome</keyword>
<sequence>MPYRAPNVDNFSHARWLRQGFVLREGFREYLETMTGDILRAEGRRPRRDTVTKIRNTLNVVLANLFQTHLVDFNRYVIIPLNSNPYRSGPYNPQRLDLRNVRSVVRFLHQQEPSYIEHRGGNFDHLANIGHPTRFRPTERLIRELETVALDAQPEAHINNEPPRLTMNTLENNPHSPWASLLFEEHEAPSVRLRAERQGEGGPRPFIDFPPTAETRAMEERLERINGFLNDHWIDLLIPDDDFRQLTGTPDEARDEFNDPKPHRREIDLFFRRKLYRVFNNGTFENGGRFYGGWWQGIPGRYRKFLTINGYTTAELDYSNMQIAMLYAREGRQLEGDAYAVEGVPQEYRGLLKKTLFKIINARGHIRAPLVASRPPGWDWRTLLEALEQRHQPIAAYFRSGIGIQLQRLDSDIAERVMIRMRADGNLALPVHDSFIVMDGQQDALREAMSGAYRDIMGANIEIAADETLFPQLPHDQGLVRALGFDNFERYADAAQNAGALDYEDHITNLEMQPAYEAYRQRRLDFIRIQGEDWGWRHQFLR</sequence>
<accession>A0ABY5MPR8</accession>
<evidence type="ECO:0000313" key="1">
    <source>
        <dbReference type="EMBL" id="UUP19090.1"/>
    </source>
</evidence>
<dbReference type="Proteomes" id="UP001342418">
    <property type="component" value="Chromosome"/>
</dbReference>
<proteinExistence type="predicted"/>
<protein>
    <recommendedName>
        <fullName evidence="3">DNA-directed DNA polymerase family A palm domain-containing protein</fullName>
    </recommendedName>
</protein>
<evidence type="ECO:0008006" key="3">
    <source>
        <dbReference type="Google" id="ProtNLM"/>
    </source>
</evidence>